<dbReference type="EMBL" id="JAHAKR010000549">
    <property type="protein sequence ID" value="MBS5831027.1"/>
    <property type="molecule type" value="Genomic_DNA"/>
</dbReference>
<evidence type="ECO:0000256" key="1">
    <source>
        <dbReference type="SAM" id="Phobius"/>
    </source>
</evidence>
<reference evidence="4" key="6">
    <citation type="submission" date="2021-02" db="EMBL/GenBank/DDBJ databases">
        <title>Infant gut strain persistence is associated with maternal origin, phylogeny, and functional potential including surface adhesion and iron acquisition.</title>
        <authorList>
            <person name="Lou Y.C."/>
        </authorList>
    </citation>
    <scope>NUCLEOTIDE SEQUENCE</scope>
    <source>
        <strain evidence="4">L3_101_000G1_dasL3_101_000G1_concoct_7_sub</strain>
    </source>
</reference>
<sequence length="81" mass="9348">MIDLFQIIGFLGMICIVMGYFLLQIGRLNSRDLAYQIINLAGAVLLIISLFVHFNLGSFLIEVFWIIITIYGIYKIYKERA</sequence>
<reference evidence="7" key="1">
    <citation type="submission" date="2015-08" db="EMBL/GenBank/DDBJ databases">
        <title>Comparative genomics of the Campylobacter concisus group.</title>
        <authorList>
            <person name="Miller W.G."/>
            <person name="Yee E."/>
            <person name="Chapman M.H."/>
            <person name="Huynh S."/>
            <person name="Bono J.L."/>
            <person name="On S.L.W."/>
            <person name="St Leger J."/>
            <person name="Foster G."/>
            <person name="Parker C.T."/>
        </authorList>
    </citation>
    <scope>NUCLEOTIDE SEQUENCE [LARGE SCALE GENOMIC DNA]</scope>
    <source>
        <strain evidence="7">ATCC 33237</strain>
    </source>
</reference>
<dbReference type="Proteomes" id="UP000066049">
    <property type="component" value="Chromosome"/>
</dbReference>
<keyword evidence="1" id="KW-1133">Transmembrane helix</keyword>
<reference evidence="6" key="5">
    <citation type="submission" date="2020-08" db="EMBL/GenBank/DDBJ databases">
        <title>Analysis of Completed Campylobacter concisus Genomes Identified Genomospecies Features, Novel plasmids and Their Association with Severe Ulcerative Colitis.</title>
        <authorList>
            <person name="Zhang L."/>
        </authorList>
    </citation>
    <scope>NUCLEOTIDE SEQUENCE</scope>
    <source>
        <strain evidence="6">P1CDO2</strain>
    </source>
</reference>
<keyword evidence="1" id="KW-0812">Transmembrane</keyword>
<dbReference type="EMBL" id="CP060707">
    <property type="protein sequence ID" value="QPH90682.1"/>
    <property type="molecule type" value="Genomic_DNA"/>
</dbReference>
<evidence type="ECO:0000313" key="9">
    <source>
        <dbReference type="Proteomes" id="UP000594508"/>
    </source>
</evidence>
<accession>A0A0M5MF00</accession>
<dbReference type="NCBIfam" id="NF047864">
    <property type="entry name" value="CBU_0592_membra"/>
    <property type="match status" value="1"/>
</dbReference>
<dbReference type="EMBL" id="NDYQ01000011">
    <property type="protein sequence ID" value="OUT16983.1"/>
    <property type="molecule type" value="Genomic_DNA"/>
</dbReference>
<reference evidence="3" key="2">
    <citation type="submission" date="2016-07" db="EMBL/GenBank/DDBJ databases">
        <title>Comparative genomics of the Campylobacter concisus group.</title>
        <authorList>
            <person name="Miller W.G."/>
            <person name="Yee E."/>
            <person name="Chapman M.H."/>
            <person name="Huynh S."/>
            <person name="Bono J.L."/>
            <person name="On S.L.W."/>
            <person name="StLeger J."/>
            <person name="Foster G."/>
            <person name="Parker C.T."/>
        </authorList>
    </citation>
    <scope>NUCLEOTIDE SEQUENCE</scope>
    <source>
        <strain evidence="3">ATCC 33237</strain>
    </source>
</reference>
<dbReference type="AlphaFoldDB" id="A0A0M5MF00"/>
<dbReference type="KEGG" id="ccoc:CCON33237_1176"/>
<dbReference type="Pfam" id="PF26604">
    <property type="entry name" value="CBU_0592"/>
    <property type="match status" value="1"/>
</dbReference>
<dbReference type="OrthoDB" id="5347797at2"/>
<dbReference type="PATRIC" id="fig|199.248.peg.1213"/>
<feature type="transmembrane region" description="Helical" evidence="1">
    <location>
        <begin position="6"/>
        <end position="26"/>
    </location>
</feature>
<feature type="domain" description="CBU-0592-like" evidence="2">
    <location>
        <begin position="5"/>
        <end position="80"/>
    </location>
</feature>
<evidence type="ECO:0000259" key="2">
    <source>
        <dbReference type="Pfam" id="PF26604"/>
    </source>
</evidence>
<reference evidence="5 8" key="3">
    <citation type="submission" date="2017-04" db="EMBL/GenBank/DDBJ databases">
        <title>Complete genome of Campylobacter concisus ATCC 33237T and draft genomes for an additional eight well characterized C. concisus strains.</title>
        <authorList>
            <person name="Cornelius A.J."/>
            <person name="Miller W.G."/>
            <person name="Lastovica A.J."/>
            <person name="On S.L."/>
            <person name="French N.P."/>
            <person name="Vandenberg O."/>
            <person name="Biggs P.J."/>
        </authorList>
    </citation>
    <scope>NUCLEOTIDE SEQUENCE [LARGE SCALE GENOMIC DNA]</scope>
    <source>
        <strain evidence="5 8">Lasto127.99</strain>
    </source>
</reference>
<evidence type="ECO:0000313" key="8">
    <source>
        <dbReference type="Proteomes" id="UP000195893"/>
    </source>
</evidence>
<dbReference type="EMBL" id="CP012541">
    <property type="protein sequence ID" value="ALF47843.1"/>
    <property type="molecule type" value="Genomic_DNA"/>
</dbReference>
<evidence type="ECO:0000313" key="4">
    <source>
        <dbReference type="EMBL" id="MBS5831027.1"/>
    </source>
</evidence>
<evidence type="ECO:0000313" key="6">
    <source>
        <dbReference type="EMBL" id="QPH90682.1"/>
    </source>
</evidence>
<feature type="transmembrane region" description="Helical" evidence="1">
    <location>
        <begin position="58"/>
        <end position="77"/>
    </location>
</feature>
<dbReference type="InterPro" id="IPR058058">
    <property type="entry name" value="CBU_0592-like"/>
</dbReference>
<gene>
    <name evidence="5" type="ORF">B9N60_07360</name>
    <name evidence="3" type="ORF">CCON33237_1176</name>
    <name evidence="6" type="ORF">CVT00_03885</name>
    <name evidence="4" type="ORF">KIC69_09425</name>
</gene>
<proteinExistence type="predicted"/>
<dbReference type="Proteomes" id="UP000594508">
    <property type="component" value="Chromosome"/>
</dbReference>
<protein>
    <submittedName>
        <fullName evidence="3">Putative membrane protein</fullName>
    </submittedName>
</protein>
<evidence type="ECO:0000313" key="7">
    <source>
        <dbReference type="Proteomes" id="UP000066049"/>
    </source>
</evidence>
<reference evidence="6 9" key="4">
    <citation type="journal article" date="2018" name="Emerg. Microbes Infect.">
        <title>Genomic analysis of oral Campylobacter concisus strains identified a potential bacterial molecular marker associated with active Crohn's disease.</title>
        <authorList>
            <person name="Liu F."/>
            <person name="Ma R."/>
            <person name="Tay C.Y.A."/>
            <person name="Octavia S."/>
            <person name="Lan R."/>
            <person name="Chung H.K.L."/>
            <person name="Riordan S.M."/>
            <person name="Grimm M.C."/>
            <person name="Leong R.W."/>
            <person name="Tanaka M.M."/>
            <person name="Connor S."/>
            <person name="Zhang L."/>
        </authorList>
    </citation>
    <scope>NUCLEOTIDE SEQUENCE [LARGE SCALE GENOMIC DNA]</scope>
    <source>
        <strain evidence="6 9">P1CDO2</strain>
    </source>
</reference>
<feature type="transmembrane region" description="Helical" evidence="1">
    <location>
        <begin position="33"/>
        <end position="52"/>
    </location>
</feature>
<name>A0A0M5MF00_9BACT</name>
<dbReference type="GeneID" id="28662850"/>
<evidence type="ECO:0000313" key="3">
    <source>
        <dbReference type="EMBL" id="ALF47843.1"/>
    </source>
</evidence>
<keyword evidence="1" id="KW-0472">Membrane</keyword>
<dbReference type="RefSeq" id="WP_021089339.1">
    <property type="nucleotide sequence ID" value="NZ_CABMKQ010000030.1"/>
</dbReference>
<dbReference type="Proteomes" id="UP000195893">
    <property type="component" value="Unassembled WGS sequence"/>
</dbReference>
<evidence type="ECO:0000313" key="5">
    <source>
        <dbReference type="EMBL" id="OUT16983.1"/>
    </source>
</evidence>
<dbReference type="Proteomes" id="UP000824019">
    <property type="component" value="Unassembled WGS sequence"/>
</dbReference>
<organism evidence="3 7">
    <name type="scientific">Campylobacter concisus</name>
    <dbReference type="NCBI Taxonomy" id="199"/>
    <lineage>
        <taxon>Bacteria</taxon>
        <taxon>Pseudomonadati</taxon>
        <taxon>Campylobacterota</taxon>
        <taxon>Epsilonproteobacteria</taxon>
        <taxon>Campylobacterales</taxon>
        <taxon>Campylobacteraceae</taxon>
        <taxon>Campylobacter</taxon>
    </lineage>
</organism>